<evidence type="ECO:0000313" key="2">
    <source>
        <dbReference type="Proteomes" id="UP001297272"/>
    </source>
</evidence>
<gene>
    <name evidence="1" type="ORF">JYU29_04970</name>
</gene>
<protein>
    <submittedName>
        <fullName evidence="1">Uncharacterized protein</fullName>
    </submittedName>
</protein>
<accession>A0ABS5RSL2</accession>
<dbReference type="Proteomes" id="UP001297272">
    <property type="component" value="Unassembled WGS sequence"/>
</dbReference>
<dbReference type="RefSeq" id="WP_213983611.1">
    <property type="nucleotide sequence ID" value="NZ_JAFMNX010000001.1"/>
</dbReference>
<keyword evidence="2" id="KW-1185">Reference proteome</keyword>
<evidence type="ECO:0000313" key="1">
    <source>
        <dbReference type="EMBL" id="MBS9720039.1"/>
    </source>
</evidence>
<comment type="caution">
    <text evidence="1">The sequence shown here is derived from an EMBL/GenBank/DDBJ whole genome shotgun (WGS) entry which is preliminary data.</text>
</comment>
<dbReference type="EMBL" id="JAFMNX010000001">
    <property type="protein sequence ID" value="MBS9720039.1"/>
    <property type="molecule type" value="Genomic_DNA"/>
</dbReference>
<name>A0ABS5RSL2_9HYPH</name>
<organism evidence="1 2">
    <name type="scientific">Tianweitania aestuarii</name>
    <dbReference type="NCBI Taxonomy" id="2814886"/>
    <lineage>
        <taxon>Bacteria</taxon>
        <taxon>Pseudomonadati</taxon>
        <taxon>Pseudomonadota</taxon>
        <taxon>Alphaproteobacteria</taxon>
        <taxon>Hyphomicrobiales</taxon>
        <taxon>Phyllobacteriaceae</taxon>
        <taxon>Tianweitania</taxon>
    </lineage>
</organism>
<reference evidence="1 2" key="1">
    <citation type="submission" date="2021-03" db="EMBL/GenBank/DDBJ databases">
        <title>Tianweitania aestuarii sp. nov., isolated from a tidal flat.</title>
        <authorList>
            <person name="Park S."/>
            <person name="Yoon J.-H."/>
        </authorList>
    </citation>
    <scope>NUCLEOTIDE SEQUENCE [LARGE SCALE GENOMIC DNA]</scope>
    <source>
        <strain evidence="1 2">BSSL-BM11</strain>
    </source>
</reference>
<proteinExistence type="predicted"/>
<sequence>MSEGLIDKPVIVNWALAELGLPPSFSTDDQTQLGRNVNIFWPRAVARCFALHDWTFARQTFPLARLAEQPVTGYSYGFTLPNRIGEPMKLLSDPRDESPIRESRIEGNTLFADEPAVWAVCKVETDPAIWDPAFADAFAIVLAAYLAIPLTADADSRTAMLREAFGTPSEGGTGGMFGRLLAQNKAAHPVASPIDRFDPLSASRW</sequence>